<keyword evidence="2" id="KW-1185">Reference proteome</keyword>
<name>A0A841C7C4_9LACT</name>
<protein>
    <submittedName>
        <fullName evidence="1">Uncharacterized protein</fullName>
    </submittedName>
</protein>
<comment type="caution">
    <text evidence="1">The sequence shown here is derived from an EMBL/GenBank/DDBJ whole genome shotgun (WGS) entry which is preliminary data.</text>
</comment>
<gene>
    <name evidence="1" type="ORF">HNQ37_000321</name>
</gene>
<accession>A0A841C7C4</accession>
<evidence type="ECO:0000313" key="1">
    <source>
        <dbReference type="EMBL" id="MBB5887451.1"/>
    </source>
</evidence>
<organism evidence="1 2">
    <name type="scientific">Lactovum miscens</name>
    <dbReference type="NCBI Taxonomy" id="190387"/>
    <lineage>
        <taxon>Bacteria</taxon>
        <taxon>Bacillati</taxon>
        <taxon>Bacillota</taxon>
        <taxon>Bacilli</taxon>
        <taxon>Lactobacillales</taxon>
        <taxon>Streptococcaceae</taxon>
        <taxon>Lactovum</taxon>
    </lineage>
</organism>
<dbReference type="Proteomes" id="UP000562464">
    <property type="component" value="Unassembled WGS sequence"/>
</dbReference>
<reference evidence="1 2" key="1">
    <citation type="submission" date="2020-08" db="EMBL/GenBank/DDBJ databases">
        <title>Genomic Encyclopedia of Type Strains, Phase IV (KMG-IV): sequencing the most valuable type-strain genomes for metagenomic binning, comparative biology and taxonomic classification.</title>
        <authorList>
            <person name="Goeker M."/>
        </authorList>
    </citation>
    <scope>NUCLEOTIDE SEQUENCE [LARGE SCALE GENOMIC DNA]</scope>
    <source>
        <strain evidence="1 2">DSM 14925</strain>
    </source>
</reference>
<dbReference type="RefSeq" id="WP_183538647.1">
    <property type="nucleotide sequence ID" value="NZ_DASWOY010000021.1"/>
</dbReference>
<dbReference type="EMBL" id="JACHHV010000003">
    <property type="protein sequence ID" value="MBB5887451.1"/>
    <property type="molecule type" value="Genomic_DNA"/>
</dbReference>
<evidence type="ECO:0000313" key="2">
    <source>
        <dbReference type="Proteomes" id="UP000562464"/>
    </source>
</evidence>
<sequence length="54" mass="6424">MKKEPFKVLFYTLERRNMIKIKKNIIIINGIAFYLNRKTMALTAVVPTKIKINR</sequence>
<proteinExistence type="predicted"/>
<dbReference type="AlphaFoldDB" id="A0A841C7C4"/>